<keyword evidence="2" id="KW-0812">Transmembrane</keyword>
<keyword evidence="4" id="KW-1185">Reference proteome</keyword>
<gene>
    <name evidence="3" type="ORF">O4U47_01595</name>
</gene>
<feature type="compositionally biased region" description="Pro residues" evidence="1">
    <location>
        <begin position="1"/>
        <end position="16"/>
    </location>
</feature>
<feature type="transmembrane region" description="Helical" evidence="2">
    <location>
        <begin position="194"/>
        <end position="216"/>
    </location>
</feature>
<accession>A0ABT4TF24</accession>
<feature type="transmembrane region" description="Helical" evidence="2">
    <location>
        <begin position="78"/>
        <end position="100"/>
    </location>
</feature>
<feature type="region of interest" description="Disordered" evidence="1">
    <location>
        <begin position="1"/>
        <end position="23"/>
    </location>
</feature>
<keyword evidence="2" id="KW-0472">Membrane</keyword>
<comment type="caution">
    <text evidence="3">The sequence shown here is derived from an EMBL/GenBank/DDBJ whole genome shotgun (WGS) entry which is preliminary data.</text>
</comment>
<dbReference type="RefSeq" id="WP_270675412.1">
    <property type="nucleotide sequence ID" value="NZ_JAQFWP010000002.1"/>
</dbReference>
<feature type="transmembrane region" description="Helical" evidence="2">
    <location>
        <begin position="349"/>
        <end position="370"/>
    </location>
</feature>
<proteinExistence type="predicted"/>
<reference evidence="3" key="1">
    <citation type="submission" date="2023-01" db="EMBL/GenBank/DDBJ databases">
        <title>Draft genome sequence of Nocardiopsis sp. LSu2-4 isolated from halophytes.</title>
        <authorList>
            <person name="Duangmal K."/>
            <person name="Chantavorakit T."/>
        </authorList>
    </citation>
    <scope>NUCLEOTIDE SEQUENCE</scope>
    <source>
        <strain evidence="3">LSu2-4</strain>
    </source>
</reference>
<protein>
    <recommendedName>
        <fullName evidence="5">ABC transporter permease</fullName>
    </recommendedName>
</protein>
<evidence type="ECO:0000313" key="3">
    <source>
        <dbReference type="EMBL" id="MDA2803191.1"/>
    </source>
</evidence>
<feature type="transmembrane region" description="Helical" evidence="2">
    <location>
        <begin position="322"/>
        <end position="343"/>
    </location>
</feature>
<evidence type="ECO:0000256" key="1">
    <source>
        <dbReference type="SAM" id="MobiDB-lite"/>
    </source>
</evidence>
<sequence>MNPSPAPATPPRPTAVPSPAAADEVVRRLRRARRAARGRSEESTATSVYIAVFTALMAGMSFLSWLDSTLAAPEPPAWAGRVAPVLPELIALAVLAVLWLSVRDALVRGPIAVERPMVDWLLVLPVPRRPLLRPLLLRAYAVRGAVGGLSGLAAAAVIGSVALAPAILAGGLAGVGSAAVGAAVVRFPESPRVLAWLTPFALAVAALLFASALGVWDAPVAALAATGPWGVLAAAAAVVTAAAVTAERPIGGIPADVLRSRADMHAALRYGIWLSEPTFGHDMLREGAGRAPSTRLRLRPPSRAGALVLWRDVTGLLRNPVAAVRSTAFAALSAVAVAAGAGADPALQAGAAVAAALLLYAAARPLLVGADYTAAVPQRLLLLPHRPPAAVLLHGGVPLAVLLLAAVPGVAVAFALVGVRGLVLAAMLPAVVAGALGGTFRGRLPAHLWTGYESPMGNTAPIQVLMWHLQGPTAAVLAAAPPLSGMLPGPMVPVWTVAATVLLAVWAAGKGRALTGR</sequence>
<feature type="transmembrane region" description="Helical" evidence="2">
    <location>
        <begin position="164"/>
        <end position="187"/>
    </location>
</feature>
<feature type="transmembrane region" description="Helical" evidence="2">
    <location>
        <begin position="135"/>
        <end position="158"/>
    </location>
</feature>
<feature type="transmembrane region" description="Helical" evidence="2">
    <location>
        <begin position="47"/>
        <end position="66"/>
    </location>
</feature>
<name>A0ABT4TF24_9ACTN</name>
<feature type="transmembrane region" description="Helical" evidence="2">
    <location>
        <begin position="422"/>
        <end position="440"/>
    </location>
</feature>
<evidence type="ECO:0000313" key="4">
    <source>
        <dbReference type="Proteomes" id="UP001165685"/>
    </source>
</evidence>
<dbReference type="EMBL" id="JAQFWP010000002">
    <property type="protein sequence ID" value="MDA2803191.1"/>
    <property type="molecule type" value="Genomic_DNA"/>
</dbReference>
<feature type="transmembrane region" description="Helical" evidence="2">
    <location>
        <begin position="222"/>
        <end position="244"/>
    </location>
</feature>
<dbReference type="Proteomes" id="UP001165685">
    <property type="component" value="Unassembled WGS sequence"/>
</dbReference>
<feature type="transmembrane region" description="Helical" evidence="2">
    <location>
        <begin position="492"/>
        <end position="509"/>
    </location>
</feature>
<evidence type="ECO:0008006" key="5">
    <source>
        <dbReference type="Google" id="ProtNLM"/>
    </source>
</evidence>
<feature type="transmembrane region" description="Helical" evidence="2">
    <location>
        <begin position="391"/>
        <end position="416"/>
    </location>
</feature>
<evidence type="ECO:0000256" key="2">
    <source>
        <dbReference type="SAM" id="Phobius"/>
    </source>
</evidence>
<organism evidence="3 4">
    <name type="scientific">Nocardiopsis suaedae</name>
    <dbReference type="NCBI Taxonomy" id="3018444"/>
    <lineage>
        <taxon>Bacteria</taxon>
        <taxon>Bacillati</taxon>
        <taxon>Actinomycetota</taxon>
        <taxon>Actinomycetes</taxon>
        <taxon>Streptosporangiales</taxon>
        <taxon>Nocardiopsidaceae</taxon>
        <taxon>Nocardiopsis</taxon>
    </lineage>
</organism>
<keyword evidence="2" id="KW-1133">Transmembrane helix</keyword>